<organism evidence="1 2">
    <name type="scientific">Sunxiuqinia elliptica</name>
    <dbReference type="NCBI Taxonomy" id="655355"/>
    <lineage>
        <taxon>Bacteria</taxon>
        <taxon>Pseudomonadati</taxon>
        <taxon>Bacteroidota</taxon>
        <taxon>Bacteroidia</taxon>
        <taxon>Marinilabiliales</taxon>
        <taxon>Prolixibacteraceae</taxon>
        <taxon>Sunxiuqinia</taxon>
    </lineage>
</organism>
<name>A0A4R6GKZ2_9BACT</name>
<dbReference type="EMBL" id="SNWI01000014">
    <property type="protein sequence ID" value="TDN95683.1"/>
    <property type="molecule type" value="Genomic_DNA"/>
</dbReference>
<evidence type="ECO:0000313" key="2">
    <source>
        <dbReference type="Proteomes" id="UP000294848"/>
    </source>
</evidence>
<gene>
    <name evidence="1" type="ORF">DET52_1143</name>
</gene>
<comment type="caution">
    <text evidence="1">The sequence shown here is derived from an EMBL/GenBank/DDBJ whole genome shotgun (WGS) entry which is preliminary data.</text>
</comment>
<sequence length="45" mass="4950">MAGKVINFEVCSPLKLRSGLTGKYHAICHYSYNLPLVAIKNDANV</sequence>
<accession>A0A4R6GKZ2</accession>
<proteinExistence type="predicted"/>
<dbReference type="AlphaFoldDB" id="A0A4R6GKZ2"/>
<evidence type="ECO:0000313" key="1">
    <source>
        <dbReference type="EMBL" id="TDN95683.1"/>
    </source>
</evidence>
<protein>
    <submittedName>
        <fullName evidence="1">Uncharacterized protein</fullName>
    </submittedName>
</protein>
<dbReference type="Proteomes" id="UP000294848">
    <property type="component" value="Unassembled WGS sequence"/>
</dbReference>
<reference evidence="1 2" key="1">
    <citation type="submission" date="2019-03" db="EMBL/GenBank/DDBJ databases">
        <title>Freshwater and sediment microbial communities from various areas in North America, analyzing microbe dynamics in response to fracking.</title>
        <authorList>
            <person name="Lamendella R."/>
        </authorList>
    </citation>
    <scope>NUCLEOTIDE SEQUENCE [LARGE SCALE GENOMIC DNA]</scope>
    <source>
        <strain evidence="1 2">114D</strain>
    </source>
</reference>